<dbReference type="GO" id="GO:0043565">
    <property type="term" value="F:sequence-specific DNA binding"/>
    <property type="evidence" value="ECO:0007669"/>
    <property type="project" value="TreeGrafter"/>
</dbReference>
<dbReference type="Gene3D" id="2.160.10.10">
    <property type="entry name" value="Hexapeptide repeat proteins"/>
    <property type="match status" value="1"/>
</dbReference>
<dbReference type="GO" id="GO:0045944">
    <property type="term" value="P:positive regulation of transcription by RNA polymerase II"/>
    <property type="evidence" value="ECO:0007669"/>
    <property type="project" value="TreeGrafter"/>
</dbReference>
<dbReference type="Pfam" id="PF04383">
    <property type="entry name" value="KilA-N"/>
    <property type="match status" value="1"/>
</dbReference>
<evidence type="ECO:0000256" key="11">
    <source>
        <dbReference type="SAM" id="MobiDB-lite"/>
    </source>
</evidence>
<dbReference type="InterPro" id="IPR024688">
    <property type="entry name" value="Mac_dom"/>
</dbReference>
<feature type="compositionally biased region" description="Low complexity" evidence="11">
    <location>
        <begin position="571"/>
        <end position="589"/>
    </location>
</feature>
<dbReference type="InterPro" id="IPR036887">
    <property type="entry name" value="HTH_APSES_sf"/>
</dbReference>
<dbReference type="Proteomes" id="UP000076881">
    <property type="component" value="Unassembled WGS sequence"/>
</dbReference>
<dbReference type="Pfam" id="PF12464">
    <property type="entry name" value="Mac"/>
    <property type="match status" value="1"/>
</dbReference>
<keyword evidence="6" id="KW-0805">Transcription regulation</keyword>
<dbReference type="GO" id="GO:0030435">
    <property type="term" value="P:sporulation resulting in formation of a cellular spore"/>
    <property type="evidence" value="ECO:0007669"/>
    <property type="project" value="UniProtKB-KW"/>
</dbReference>
<feature type="compositionally biased region" description="Polar residues" evidence="11">
    <location>
        <begin position="715"/>
        <end position="725"/>
    </location>
</feature>
<dbReference type="InterPro" id="IPR003163">
    <property type="entry name" value="Tscrpt_reg_HTH_APSES-type"/>
</dbReference>
<dbReference type="EMBL" id="AZHF01000022">
    <property type="protein sequence ID" value="OAA60186.1"/>
    <property type="molecule type" value="Genomic_DNA"/>
</dbReference>
<dbReference type="STRING" id="1081108.A0A167T2T5"/>
<dbReference type="InterPro" id="IPR018004">
    <property type="entry name" value="KilA/APSES_HTH"/>
</dbReference>
<feature type="compositionally biased region" description="Low complexity" evidence="11">
    <location>
        <begin position="665"/>
        <end position="676"/>
    </location>
</feature>
<dbReference type="GO" id="GO:0016407">
    <property type="term" value="F:acetyltransferase activity"/>
    <property type="evidence" value="ECO:0007669"/>
    <property type="project" value="InterPro"/>
</dbReference>
<evidence type="ECO:0000256" key="5">
    <source>
        <dbReference type="ARBA" id="ARBA00022969"/>
    </source>
</evidence>
<dbReference type="Gene3D" id="3.10.260.10">
    <property type="entry name" value="Transcription regulator HTH, APSES-type DNA-binding domain"/>
    <property type="match status" value="1"/>
</dbReference>
<dbReference type="GO" id="GO:0008270">
    <property type="term" value="F:zinc ion binding"/>
    <property type="evidence" value="ECO:0007669"/>
    <property type="project" value="InterPro"/>
</dbReference>
<dbReference type="PANTHER" id="PTHR47792">
    <property type="entry name" value="PROTEIN SOK2-RELATED"/>
    <property type="match status" value="1"/>
</dbReference>
<dbReference type="AlphaFoldDB" id="A0A167T2T5"/>
<keyword evidence="15" id="KW-1185">Reference proteome</keyword>
<dbReference type="PROSITE" id="PS00463">
    <property type="entry name" value="ZN2_CY6_FUNGAL_1"/>
    <property type="match status" value="1"/>
</dbReference>
<feature type="compositionally biased region" description="Polar residues" evidence="11">
    <location>
        <begin position="443"/>
        <end position="453"/>
    </location>
</feature>
<dbReference type="GO" id="GO:0005634">
    <property type="term" value="C:nucleus"/>
    <property type="evidence" value="ECO:0007669"/>
    <property type="project" value="UniProtKB-SubCell"/>
</dbReference>
<dbReference type="Pfam" id="PF00172">
    <property type="entry name" value="Zn_clus"/>
    <property type="match status" value="1"/>
</dbReference>
<feature type="region of interest" description="Disordered" evidence="11">
    <location>
        <begin position="443"/>
        <end position="738"/>
    </location>
</feature>
<dbReference type="PANTHER" id="PTHR47792:SF1">
    <property type="entry name" value="PROTEIN SOK2-RELATED"/>
    <property type="match status" value="1"/>
</dbReference>
<keyword evidence="5" id="KW-0749">Sporulation</keyword>
<feature type="compositionally biased region" description="Polar residues" evidence="11">
    <location>
        <begin position="644"/>
        <end position="664"/>
    </location>
</feature>
<evidence type="ECO:0000256" key="2">
    <source>
        <dbReference type="ARBA" id="ARBA00007247"/>
    </source>
</evidence>
<evidence type="ECO:0000256" key="9">
    <source>
        <dbReference type="ARBA" id="ARBA00023242"/>
    </source>
</evidence>
<dbReference type="InterPro" id="IPR001138">
    <property type="entry name" value="Zn2Cys6_DnaBD"/>
</dbReference>
<dbReference type="SUPFAM" id="SSF57701">
    <property type="entry name" value="Zn2/Cys6 DNA-binding domain"/>
    <property type="match status" value="1"/>
</dbReference>
<dbReference type="SMART" id="SM01252">
    <property type="entry name" value="KilA-N"/>
    <property type="match status" value="1"/>
</dbReference>
<feature type="compositionally biased region" description="Polar residues" evidence="11">
    <location>
        <begin position="512"/>
        <end position="521"/>
    </location>
</feature>
<keyword evidence="8" id="KW-0804">Transcription</keyword>
<dbReference type="SMART" id="SM01266">
    <property type="entry name" value="Mac"/>
    <property type="match status" value="1"/>
</dbReference>
<keyword evidence="9" id="KW-0539">Nucleus</keyword>
<dbReference type="PROSITE" id="PS50048">
    <property type="entry name" value="ZN2_CY6_FUNGAL_2"/>
    <property type="match status" value="1"/>
</dbReference>
<name>A0A167T2T5_CORDF</name>
<dbReference type="Pfam" id="PF14602">
    <property type="entry name" value="Hexapep_2"/>
    <property type="match status" value="2"/>
</dbReference>
<feature type="compositionally biased region" description="Polar residues" evidence="11">
    <location>
        <begin position="463"/>
        <end position="502"/>
    </location>
</feature>
<feature type="region of interest" description="Disordered" evidence="11">
    <location>
        <begin position="821"/>
        <end position="844"/>
    </location>
</feature>
<dbReference type="OrthoDB" id="5407653at2759"/>
<evidence type="ECO:0000259" key="12">
    <source>
        <dbReference type="PROSITE" id="PS50048"/>
    </source>
</evidence>
<dbReference type="InterPro" id="IPR029790">
    <property type="entry name" value="EFG1/Phd1/StuA"/>
</dbReference>
<evidence type="ECO:0000256" key="6">
    <source>
        <dbReference type="ARBA" id="ARBA00023015"/>
    </source>
</evidence>
<sequence length="1071" mass="116472">MAVRWLAEHTPNFTAKSSDRVQNDREANVKWKKLHMKDFNRSTSMRRSIHPNEPANQRINQPTGHGKDTLSPLNDKSEALQIHDHVTSDAKLLSCLGTFILTPTLDRDCWLRVPPLLRRTVAARFVNDRSLPQPDFFASFTSISACTLIIFLHSQASNLLFLASSTPLYAVGCSDSVYNPRRFPILLLTSAATSNGPKTPSPTLPHNAVTSLPISIVHYDALNHPPDLYYTQDLSAGQPSAPQMATSGAMGHYHQQLPPMLPSHAQYSNPAPYQYGCASGLTSPPFAPPSSFNGMAARQKVLPLPGGGVPGQNSVQQSYAHFDNTGQQPPPRMKPHVTTTLWEDEGSLCFQVEARGIWVARREDNHMINGTKLLNVAGMTRGRRDGILKSEKTRHVIKSGPKDLKGIWIPYDRALEFANKEKISELLYPLFLVQNAGSLLYNPTNQSRTNQGMAASDRRKQDQGQQMRFNSSSHSLPSMYHQQQPAMAQVPGPQTTLPSHSSLARPGLHTFPTPTSASTVINGMGASESFSRQGHGMNGQQATTSPGSTLQSLQSYPSSGHGGYDNQRQMYNAPSPQQSPYQSASNPSQDRLYGQAGSYPEHDTAPPSSRPATTGILADQSEAKPNGVMPSDQSVDRQPGEASTVVSHQHSNGNHHQTEAHMSTAQAPALQDQAPLRPVPTHGSTERLVQSQPAGQVDHASATSRNDSRAVVQGRASTDPEQGSGTVVPPDPRKRKRLFSRRTKTGCLTCRARKKKCDEAKPICNTCIKADYKCTGYSPQRGAGMLKLIRNEAGGFSLDFKDRSSLPCAFGDCGINDYQRHRDGRTSPASSAQRAAQTALSHAPAQPRSMAVAMPCGQRHPTQKEEMLQGGYFYQYDRELSLERDRAATACWRFNTLAYPPTNGVSTEERARLFLDILQPRKSSFSLEKEAANRNSVARVGYHVAVESPFHCDYGYNICIGNNVSIGKGCTMSDAGQIQVGDNCIIGPNVSMYTIELSTDPKHRQGCHGTQLSKGIVIKSDCWIGGGAIILPGKVVGRGSTIGAGSVVTKDVLPFTVVAGNPARVLRGVTS</sequence>
<proteinExistence type="inferred from homology"/>
<dbReference type="Gene3D" id="4.10.240.10">
    <property type="entry name" value="Zn(2)-C6 fungal-type DNA-binding domain"/>
    <property type="match status" value="1"/>
</dbReference>
<reference evidence="14 15" key="1">
    <citation type="journal article" date="2016" name="Genome Biol. Evol.">
        <title>Divergent and convergent evolution of fungal pathogenicity.</title>
        <authorList>
            <person name="Shang Y."/>
            <person name="Xiao G."/>
            <person name="Zheng P."/>
            <person name="Cen K."/>
            <person name="Zhan S."/>
            <person name="Wang C."/>
        </authorList>
    </citation>
    <scope>NUCLEOTIDE SEQUENCE [LARGE SCALE GENOMIC DNA]</scope>
    <source>
        <strain evidence="14 15">RCEF 1005</strain>
    </source>
</reference>
<feature type="domain" description="HTH APSES-type" evidence="13">
    <location>
        <begin position="336"/>
        <end position="443"/>
    </location>
</feature>
<dbReference type="InterPro" id="IPR001451">
    <property type="entry name" value="Hexapep"/>
</dbReference>
<comment type="similarity">
    <text evidence="3">Belongs to the transferase hexapeptide repeat family.</text>
</comment>
<evidence type="ECO:0000256" key="10">
    <source>
        <dbReference type="ARBA" id="ARBA00023321"/>
    </source>
</evidence>
<dbReference type="PROSITE" id="PS51299">
    <property type="entry name" value="HTH_APSES"/>
    <property type="match status" value="1"/>
</dbReference>
<dbReference type="SMART" id="SM00066">
    <property type="entry name" value="GAL4"/>
    <property type="match status" value="1"/>
</dbReference>
<protein>
    <submittedName>
        <fullName evidence="14">APSES transcription factor</fullName>
    </submittedName>
</protein>
<feature type="compositionally biased region" description="Polar residues" evidence="11">
    <location>
        <begin position="54"/>
        <end position="63"/>
    </location>
</feature>
<dbReference type="InterPro" id="IPR036864">
    <property type="entry name" value="Zn2-C6_fun-type_DNA-bd_sf"/>
</dbReference>
<comment type="subcellular location">
    <subcellularLocation>
        <location evidence="1">Nucleus</location>
    </subcellularLocation>
</comment>
<accession>A0A167T2T5</accession>
<feature type="compositionally biased region" description="Polar residues" evidence="11">
    <location>
        <begin position="528"/>
        <end position="558"/>
    </location>
</feature>
<dbReference type="GO" id="GO:0048315">
    <property type="term" value="P:conidium formation"/>
    <property type="evidence" value="ECO:0007669"/>
    <property type="project" value="UniProtKB-KW"/>
</dbReference>
<dbReference type="SUPFAM" id="SSF54616">
    <property type="entry name" value="DNA-binding domain of Mlu1-box binding protein MBP1"/>
    <property type="match status" value="1"/>
</dbReference>
<evidence type="ECO:0000256" key="7">
    <source>
        <dbReference type="ARBA" id="ARBA00023125"/>
    </source>
</evidence>
<organism evidence="14 15">
    <name type="scientific">Akanthomyces lecanii RCEF 1005</name>
    <dbReference type="NCBI Taxonomy" id="1081108"/>
    <lineage>
        <taxon>Eukaryota</taxon>
        <taxon>Fungi</taxon>
        <taxon>Dikarya</taxon>
        <taxon>Ascomycota</taxon>
        <taxon>Pezizomycotina</taxon>
        <taxon>Sordariomycetes</taxon>
        <taxon>Hypocreomycetidae</taxon>
        <taxon>Hypocreales</taxon>
        <taxon>Cordycipitaceae</taxon>
        <taxon>Akanthomyces</taxon>
        <taxon>Cordyceps confragosa</taxon>
    </lineage>
</organism>
<dbReference type="GO" id="GO:0000981">
    <property type="term" value="F:DNA-binding transcription factor activity, RNA polymerase II-specific"/>
    <property type="evidence" value="ECO:0007669"/>
    <property type="project" value="InterPro"/>
</dbReference>
<evidence type="ECO:0000313" key="15">
    <source>
        <dbReference type="Proteomes" id="UP000076881"/>
    </source>
</evidence>
<evidence type="ECO:0000256" key="8">
    <source>
        <dbReference type="ARBA" id="ARBA00023163"/>
    </source>
</evidence>
<feature type="compositionally biased region" description="Polar residues" evidence="11">
    <location>
        <begin position="827"/>
        <end position="840"/>
    </location>
</feature>
<comment type="similarity">
    <text evidence="2">Belongs to the EFG1/PHD1/stuA family.</text>
</comment>
<feature type="region of interest" description="Disordered" evidence="11">
    <location>
        <begin position="42"/>
        <end position="73"/>
    </location>
</feature>
<keyword evidence="4" id="KW-0808">Transferase</keyword>
<dbReference type="CDD" id="cd00067">
    <property type="entry name" value="GAL4"/>
    <property type="match status" value="1"/>
</dbReference>
<evidence type="ECO:0000256" key="3">
    <source>
        <dbReference type="ARBA" id="ARBA00007274"/>
    </source>
</evidence>
<keyword evidence="10" id="KW-0183">Conidiation</keyword>
<evidence type="ECO:0000256" key="4">
    <source>
        <dbReference type="ARBA" id="ARBA00022679"/>
    </source>
</evidence>
<evidence type="ECO:0000313" key="14">
    <source>
        <dbReference type="EMBL" id="OAA60186.1"/>
    </source>
</evidence>
<dbReference type="CDD" id="cd03357">
    <property type="entry name" value="LbH_MAT_GAT"/>
    <property type="match status" value="1"/>
</dbReference>
<evidence type="ECO:0000259" key="13">
    <source>
        <dbReference type="PROSITE" id="PS51299"/>
    </source>
</evidence>
<evidence type="ECO:0000256" key="1">
    <source>
        <dbReference type="ARBA" id="ARBA00004123"/>
    </source>
</evidence>
<keyword evidence="7" id="KW-0238">DNA-binding</keyword>
<dbReference type="InterPro" id="IPR011004">
    <property type="entry name" value="Trimer_LpxA-like_sf"/>
</dbReference>
<comment type="caution">
    <text evidence="14">The sequence shown here is derived from an EMBL/GenBank/DDBJ whole genome shotgun (WGS) entry which is preliminary data.</text>
</comment>
<dbReference type="SUPFAM" id="SSF51161">
    <property type="entry name" value="Trimeric LpxA-like enzymes"/>
    <property type="match status" value="1"/>
</dbReference>
<gene>
    <name evidence="14" type="ORF">LEL_10809</name>
</gene>
<feature type="domain" description="Zn(2)-C6 fungal-type" evidence="12">
    <location>
        <begin position="746"/>
        <end position="775"/>
    </location>
</feature>